<evidence type="ECO:0000313" key="3">
    <source>
        <dbReference type="Proteomes" id="UP001385892"/>
    </source>
</evidence>
<accession>A0ABU8WSL9</accession>
<organism evidence="2 3">
    <name type="scientific">Variovorax rhizosphaerae</name>
    <dbReference type="NCBI Taxonomy" id="1836200"/>
    <lineage>
        <taxon>Bacteria</taxon>
        <taxon>Pseudomonadati</taxon>
        <taxon>Pseudomonadota</taxon>
        <taxon>Betaproteobacteria</taxon>
        <taxon>Burkholderiales</taxon>
        <taxon>Comamonadaceae</taxon>
        <taxon>Variovorax</taxon>
    </lineage>
</organism>
<dbReference type="Proteomes" id="UP001385892">
    <property type="component" value="Unassembled WGS sequence"/>
</dbReference>
<proteinExistence type="predicted"/>
<protein>
    <submittedName>
        <fullName evidence="2">PaaI family thioesterase</fullName>
        <ecNumber evidence="2">3.1.2.-</ecNumber>
    </submittedName>
</protein>
<feature type="domain" description="Thioesterase" evidence="1">
    <location>
        <begin position="62"/>
        <end position="131"/>
    </location>
</feature>
<evidence type="ECO:0000259" key="1">
    <source>
        <dbReference type="Pfam" id="PF03061"/>
    </source>
</evidence>
<keyword evidence="3" id="KW-1185">Reference proteome</keyword>
<reference evidence="2 3" key="1">
    <citation type="submission" date="2024-03" db="EMBL/GenBank/DDBJ databases">
        <title>Novel species of the genus Variovorax.</title>
        <authorList>
            <person name="Liu Q."/>
            <person name="Xin Y.-H."/>
        </authorList>
    </citation>
    <scope>NUCLEOTIDE SEQUENCE [LARGE SCALE GENOMIC DNA]</scope>
    <source>
        <strain evidence="2 3">KACC 18900</strain>
    </source>
</reference>
<keyword evidence="2" id="KW-0378">Hydrolase</keyword>
<evidence type="ECO:0000313" key="2">
    <source>
        <dbReference type="EMBL" id="MEJ8850542.1"/>
    </source>
</evidence>
<dbReference type="Pfam" id="PF03061">
    <property type="entry name" value="4HBT"/>
    <property type="match status" value="1"/>
</dbReference>
<dbReference type="EC" id="3.1.2.-" evidence="2"/>
<dbReference type="RefSeq" id="WP_340345907.1">
    <property type="nucleotide sequence ID" value="NZ_JBBKZT010000015.1"/>
</dbReference>
<name>A0ABU8WSL9_9BURK</name>
<dbReference type="Gene3D" id="3.10.129.10">
    <property type="entry name" value="Hotdog Thioesterase"/>
    <property type="match status" value="1"/>
</dbReference>
<gene>
    <name evidence="2" type="ORF">WKW82_28155</name>
</gene>
<dbReference type="GO" id="GO:0016787">
    <property type="term" value="F:hydrolase activity"/>
    <property type="evidence" value="ECO:0007669"/>
    <property type="project" value="UniProtKB-KW"/>
</dbReference>
<dbReference type="EMBL" id="JBBKZT010000015">
    <property type="protein sequence ID" value="MEJ8850542.1"/>
    <property type="molecule type" value="Genomic_DNA"/>
</dbReference>
<dbReference type="InterPro" id="IPR006683">
    <property type="entry name" value="Thioestr_dom"/>
</dbReference>
<dbReference type="SUPFAM" id="SSF54637">
    <property type="entry name" value="Thioesterase/thiol ester dehydrase-isomerase"/>
    <property type="match status" value="1"/>
</dbReference>
<dbReference type="CDD" id="cd03443">
    <property type="entry name" value="PaaI_thioesterase"/>
    <property type="match status" value="1"/>
</dbReference>
<dbReference type="PANTHER" id="PTHR43240:SF7">
    <property type="entry name" value="BLR7284 PROTEIN"/>
    <property type="match status" value="1"/>
</dbReference>
<comment type="caution">
    <text evidence="2">The sequence shown here is derived from an EMBL/GenBank/DDBJ whole genome shotgun (WGS) entry which is preliminary data.</text>
</comment>
<dbReference type="PANTHER" id="PTHR43240">
    <property type="entry name" value="1,4-DIHYDROXY-2-NAPHTHOYL-COA THIOESTERASE 1"/>
    <property type="match status" value="1"/>
</dbReference>
<dbReference type="InterPro" id="IPR029069">
    <property type="entry name" value="HotDog_dom_sf"/>
</dbReference>
<sequence>MTLNETRRTAGKPGDLAELFARRIPHGHDIGMQIEDASADGKVRMRIAPQPHLSGDNGGAFFFPGVLFSLADSASGLAVMRGLERMVPIATLDMRIDHLAPATMDADLRAEAECYRMTRTVAFTRCELTAGPASKLVATVMGTFMLSSSTPRGARS</sequence>